<comment type="caution">
    <text evidence="3">The sequence shown here is derived from an EMBL/GenBank/DDBJ whole genome shotgun (WGS) entry which is preliminary data.</text>
</comment>
<keyword evidence="4" id="KW-1185">Reference proteome</keyword>
<feature type="transmembrane region" description="Helical" evidence="1">
    <location>
        <begin position="212"/>
        <end position="232"/>
    </location>
</feature>
<dbReference type="PANTHER" id="PTHR23028:SF53">
    <property type="entry name" value="ACYL_TRANSF_3 DOMAIN-CONTAINING PROTEIN"/>
    <property type="match status" value="1"/>
</dbReference>
<dbReference type="Pfam" id="PF01757">
    <property type="entry name" value="Acyl_transf_3"/>
    <property type="match status" value="1"/>
</dbReference>
<feature type="transmembrane region" description="Helical" evidence="1">
    <location>
        <begin position="188"/>
        <end position="205"/>
    </location>
</feature>
<dbReference type="Proteomes" id="UP001221189">
    <property type="component" value="Unassembled WGS sequence"/>
</dbReference>
<reference evidence="3 4" key="1">
    <citation type="submission" date="2022-10" db="EMBL/GenBank/DDBJ databases">
        <title>Paucibacter sp. hw1 Genome sequencing.</title>
        <authorList>
            <person name="Park S."/>
        </authorList>
    </citation>
    <scope>NUCLEOTIDE SEQUENCE [LARGE SCALE GENOMIC DNA]</scope>
    <source>
        <strain evidence="4">hw1</strain>
    </source>
</reference>
<gene>
    <name evidence="3" type="ORF">PRZ03_10925</name>
</gene>
<feature type="transmembrane region" description="Helical" evidence="1">
    <location>
        <begin position="136"/>
        <end position="156"/>
    </location>
</feature>
<keyword evidence="1" id="KW-0472">Membrane</keyword>
<feature type="transmembrane region" description="Helical" evidence="1">
    <location>
        <begin position="12"/>
        <end position="33"/>
    </location>
</feature>
<keyword evidence="1" id="KW-0812">Transmembrane</keyword>
<keyword evidence="3" id="KW-0012">Acyltransferase</keyword>
<feature type="transmembrane region" description="Helical" evidence="1">
    <location>
        <begin position="244"/>
        <end position="264"/>
    </location>
</feature>
<feature type="domain" description="Acyltransferase 3" evidence="2">
    <location>
        <begin position="9"/>
        <end position="325"/>
    </location>
</feature>
<proteinExistence type="predicted"/>
<dbReference type="InterPro" id="IPR002656">
    <property type="entry name" value="Acyl_transf_3_dom"/>
</dbReference>
<dbReference type="RefSeq" id="WP_273600322.1">
    <property type="nucleotide sequence ID" value="NZ_JAQQXT010000005.1"/>
</dbReference>
<evidence type="ECO:0000259" key="2">
    <source>
        <dbReference type="Pfam" id="PF01757"/>
    </source>
</evidence>
<evidence type="ECO:0000256" key="1">
    <source>
        <dbReference type="SAM" id="Phobius"/>
    </source>
</evidence>
<keyword evidence="3" id="KW-0808">Transferase</keyword>
<accession>A0ABT5KFC0</accession>
<dbReference type="GO" id="GO:0016746">
    <property type="term" value="F:acyltransferase activity"/>
    <property type="evidence" value="ECO:0007669"/>
    <property type="project" value="UniProtKB-KW"/>
</dbReference>
<organism evidence="3 4">
    <name type="scientific">Roseateles albus</name>
    <dbReference type="NCBI Taxonomy" id="2987525"/>
    <lineage>
        <taxon>Bacteria</taxon>
        <taxon>Pseudomonadati</taxon>
        <taxon>Pseudomonadota</taxon>
        <taxon>Betaproteobacteria</taxon>
        <taxon>Burkholderiales</taxon>
        <taxon>Sphaerotilaceae</taxon>
        <taxon>Roseateles</taxon>
    </lineage>
</organism>
<feature type="transmembrane region" description="Helical" evidence="1">
    <location>
        <begin position="84"/>
        <end position="105"/>
    </location>
</feature>
<name>A0ABT5KFC0_9BURK</name>
<feature type="transmembrane region" description="Helical" evidence="1">
    <location>
        <begin position="310"/>
        <end position="329"/>
    </location>
</feature>
<feature type="transmembrane region" description="Helical" evidence="1">
    <location>
        <begin position="53"/>
        <end position="72"/>
    </location>
</feature>
<sequence>MKTVGARVNEIDLLRFLAAMSVVLFHYAFRGFAADGKSVMPYPLLAPLAKYGYLGVELFFMISGFVILMTAAEANLRGFLISRVVRLYPAFWACCTLTFLAILAFGSPVFHASMSQYLINLTMLSGFIGVSSIDGAYWSLFVEMQFYAFVSLVLVFRKIHHAERYLWVWLVAVAAVEMFPNGKIGRLLIQNYAAYFIAGAAYYLIMKNGASWSRMLIVLLSWVLAVSQQASVVENFYSHYRTALNVYVVVGIISAFFVVLLLVALRKTGGVGRISWVILGALTYPLYLVHQYIGFMVFNNGYPRVNSHVLLWGMVALSLFLAYVVHTQVEKRFASRMKNALNLWWDQALHLRFLFK</sequence>
<evidence type="ECO:0000313" key="4">
    <source>
        <dbReference type="Proteomes" id="UP001221189"/>
    </source>
</evidence>
<feature type="transmembrane region" description="Helical" evidence="1">
    <location>
        <begin position="276"/>
        <end position="298"/>
    </location>
</feature>
<evidence type="ECO:0000313" key="3">
    <source>
        <dbReference type="EMBL" id="MDC8772082.1"/>
    </source>
</evidence>
<dbReference type="InterPro" id="IPR050879">
    <property type="entry name" value="Acyltransferase_3"/>
</dbReference>
<dbReference type="PANTHER" id="PTHR23028">
    <property type="entry name" value="ACETYLTRANSFERASE"/>
    <property type="match status" value="1"/>
</dbReference>
<dbReference type="EMBL" id="JAQQXT010000005">
    <property type="protein sequence ID" value="MDC8772082.1"/>
    <property type="molecule type" value="Genomic_DNA"/>
</dbReference>
<keyword evidence="1" id="KW-1133">Transmembrane helix</keyword>
<feature type="transmembrane region" description="Helical" evidence="1">
    <location>
        <begin position="165"/>
        <end position="182"/>
    </location>
</feature>
<protein>
    <submittedName>
        <fullName evidence="3">Acyltransferase</fullName>
    </submittedName>
</protein>